<proteinExistence type="predicted"/>
<dbReference type="EMBL" id="CAKOGP040002280">
    <property type="protein sequence ID" value="CAJ1966375.1"/>
    <property type="molecule type" value="Genomic_DNA"/>
</dbReference>
<evidence type="ECO:0000256" key="4">
    <source>
        <dbReference type="ARBA" id="ARBA00023136"/>
    </source>
</evidence>
<feature type="transmembrane region" description="Helical" evidence="5">
    <location>
        <begin position="116"/>
        <end position="143"/>
    </location>
</feature>
<dbReference type="InterPro" id="IPR023352">
    <property type="entry name" value="MAPEG-like_dom_sf"/>
</dbReference>
<dbReference type="InterPro" id="IPR001129">
    <property type="entry name" value="Membr-assoc_MAPEG"/>
</dbReference>
<accession>A0AAD2G8N5</accession>
<evidence type="ECO:0000313" key="7">
    <source>
        <dbReference type="Proteomes" id="UP001295423"/>
    </source>
</evidence>
<dbReference type="Pfam" id="PF01124">
    <property type="entry name" value="MAPEG"/>
    <property type="match status" value="1"/>
</dbReference>
<evidence type="ECO:0000256" key="1">
    <source>
        <dbReference type="ARBA" id="ARBA00004370"/>
    </source>
</evidence>
<keyword evidence="7" id="KW-1185">Reference proteome</keyword>
<dbReference type="Gene3D" id="1.20.120.550">
    <property type="entry name" value="Membrane associated eicosanoid/glutathione metabolism-like domain"/>
    <property type="match status" value="1"/>
</dbReference>
<dbReference type="Proteomes" id="UP001295423">
    <property type="component" value="Unassembled WGS sequence"/>
</dbReference>
<comment type="caution">
    <text evidence="6">The sequence shown here is derived from an EMBL/GenBank/DDBJ whole genome shotgun (WGS) entry which is preliminary data.</text>
</comment>
<name>A0AAD2G8N5_9STRA</name>
<gene>
    <name evidence="6" type="ORF">CYCCA115_LOCUS21959</name>
</gene>
<evidence type="ECO:0000256" key="5">
    <source>
        <dbReference type="SAM" id="Phobius"/>
    </source>
</evidence>
<keyword evidence="3 5" id="KW-1133">Transmembrane helix</keyword>
<evidence type="ECO:0000313" key="6">
    <source>
        <dbReference type="EMBL" id="CAJ1966375.1"/>
    </source>
</evidence>
<organism evidence="6 7">
    <name type="scientific">Cylindrotheca closterium</name>
    <dbReference type="NCBI Taxonomy" id="2856"/>
    <lineage>
        <taxon>Eukaryota</taxon>
        <taxon>Sar</taxon>
        <taxon>Stramenopiles</taxon>
        <taxon>Ochrophyta</taxon>
        <taxon>Bacillariophyta</taxon>
        <taxon>Bacillariophyceae</taxon>
        <taxon>Bacillariophycidae</taxon>
        <taxon>Bacillariales</taxon>
        <taxon>Bacillariaceae</taxon>
        <taxon>Cylindrotheca</taxon>
    </lineage>
</organism>
<feature type="transmembrane region" description="Helical" evidence="5">
    <location>
        <begin position="20"/>
        <end position="38"/>
    </location>
</feature>
<reference evidence="6" key="1">
    <citation type="submission" date="2023-08" db="EMBL/GenBank/DDBJ databases">
        <authorList>
            <person name="Audoor S."/>
            <person name="Bilcke G."/>
        </authorList>
    </citation>
    <scope>NUCLEOTIDE SEQUENCE</scope>
</reference>
<dbReference type="SUPFAM" id="SSF161084">
    <property type="entry name" value="MAPEG domain-like"/>
    <property type="match status" value="1"/>
</dbReference>
<dbReference type="AlphaFoldDB" id="A0AAD2G8N5"/>
<keyword evidence="2 5" id="KW-0812">Transmembrane</keyword>
<feature type="transmembrane region" description="Helical" evidence="5">
    <location>
        <begin position="50"/>
        <end position="69"/>
    </location>
</feature>
<evidence type="ECO:0000256" key="3">
    <source>
        <dbReference type="ARBA" id="ARBA00022989"/>
    </source>
</evidence>
<keyword evidence="4 5" id="KW-0472">Membrane</keyword>
<sequence length="194" mass="21022">MTAASSNDNKARPPAPPPSPFAILGSYVVLGTIVSFAFGREPGTLPDNIIKEVSPALIAICGFLIRYSLWDVMAVGMAKGKMNCFYKRYDDLPAKWPEAVFLAQRAQTNQVEQLPVFIMGALGCAIVVNGTVAGVLAVIWAILRHMYAEAYRRGVGKSLEEIGLGRFTIPAYFASNIPLMATMIHAIRCLLASE</sequence>
<comment type="subcellular location">
    <subcellularLocation>
        <location evidence="1">Membrane</location>
    </subcellularLocation>
</comment>
<evidence type="ECO:0000256" key="2">
    <source>
        <dbReference type="ARBA" id="ARBA00022692"/>
    </source>
</evidence>
<dbReference type="GO" id="GO:0016020">
    <property type="term" value="C:membrane"/>
    <property type="evidence" value="ECO:0007669"/>
    <property type="project" value="UniProtKB-SubCell"/>
</dbReference>
<protein>
    <submittedName>
        <fullName evidence="6">Uncharacterized protein</fullName>
    </submittedName>
</protein>